<dbReference type="PANTHER" id="PTHR12764">
    <property type="entry name" value="WD REPEAT DOMAIN-RELATED"/>
    <property type="match status" value="1"/>
</dbReference>
<evidence type="ECO:0000256" key="1">
    <source>
        <dbReference type="ARBA" id="ARBA00004138"/>
    </source>
</evidence>
<keyword evidence="11" id="KW-1185">Reference proteome</keyword>
<dbReference type="GO" id="GO:0030991">
    <property type="term" value="C:intraciliary transport particle A"/>
    <property type="evidence" value="ECO:0007669"/>
    <property type="project" value="TreeGrafter"/>
</dbReference>
<dbReference type="SMART" id="SM00320">
    <property type="entry name" value="WD40"/>
    <property type="match status" value="2"/>
</dbReference>
<comment type="subcellular location">
    <subcellularLocation>
        <location evidence="1">Cell projection</location>
        <location evidence="1">Cilium</location>
    </subcellularLocation>
    <subcellularLocation>
        <location evidence="2">Cytoplasm</location>
    </subcellularLocation>
</comment>
<organism evidence="10 11">
    <name type="scientific">Cyclospora cayetanensis</name>
    <dbReference type="NCBI Taxonomy" id="88456"/>
    <lineage>
        <taxon>Eukaryota</taxon>
        <taxon>Sar</taxon>
        <taxon>Alveolata</taxon>
        <taxon>Apicomplexa</taxon>
        <taxon>Conoidasida</taxon>
        <taxon>Coccidia</taxon>
        <taxon>Eucoccidiorida</taxon>
        <taxon>Eimeriorina</taxon>
        <taxon>Eimeriidae</taxon>
        <taxon>Cyclospora</taxon>
    </lineage>
</organism>
<evidence type="ECO:0000259" key="8">
    <source>
        <dbReference type="Pfam" id="PF24797"/>
    </source>
</evidence>
<evidence type="ECO:0000256" key="7">
    <source>
        <dbReference type="ARBA" id="ARBA00023273"/>
    </source>
</evidence>
<reference evidence="10 11" key="1">
    <citation type="journal article" date="2016" name="BMC Genomics">
        <title>Comparative genomics reveals Cyclospora cayetanensis possesses coccidia-like metabolism and invasion components but unique surface antigens.</title>
        <authorList>
            <person name="Liu S."/>
            <person name="Wang L."/>
            <person name="Zheng H."/>
            <person name="Xu Z."/>
            <person name="Roellig D.M."/>
            <person name="Li N."/>
            <person name="Frace M.A."/>
            <person name="Tang K."/>
            <person name="Arrowood M.J."/>
            <person name="Moss D.M."/>
            <person name="Zhang L."/>
            <person name="Feng Y."/>
            <person name="Xiao L."/>
        </authorList>
    </citation>
    <scope>NUCLEOTIDE SEQUENCE [LARGE SCALE GENOMIC DNA]</scope>
    <source>
        <strain evidence="10 11">CHN_HEN01</strain>
    </source>
</reference>
<keyword evidence="4" id="KW-0853">WD repeat</keyword>
<evidence type="ECO:0000313" key="11">
    <source>
        <dbReference type="Proteomes" id="UP000095192"/>
    </source>
</evidence>
<proteinExistence type="predicted"/>
<accession>A0A1D3D3Q6</accession>
<dbReference type="GO" id="GO:0097730">
    <property type="term" value="C:non-motile cilium"/>
    <property type="evidence" value="ECO:0007669"/>
    <property type="project" value="TreeGrafter"/>
</dbReference>
<protein>
    <submittedName>
        <fullName evidence="10">Wd repeat-containing protein</fullName>
    </submittedName>
</protein>
<dbReference type="VEuPathDB" id="ToxoDB:cyc_01870"/>
<dbReference type="PANTHER" id="PTHR12764:SF5">
    <property type="entry name" value="LD29485P"/>
    <property type="match status" value="1"/>
</dbReference>
<evidence type="ECO:0000259" key="9">
    <source>
        <dbReference type="Pfam" id="PF25768"/>
    </source>
</evidence>
<feature type="domain" description="IFT121/TULP4 N-terminal" evidence="8">
    <location>
        <begin position="13"/>
        <end position="352"/>
    </location>
</feature>
<evidence type="ECO:0000256" key="6">
    <source>
        <dbReference type="ARBA" id="ARBA00023069"/>
    </source>
</evidence>
<evidence type="ECO:0000256" key="4">
    <source>
        <dbReference type="ARBA" id="ARBA00022574"/>
    </source>
</evidence>
<dbReference type="Pfam" id="PF24797">
    <property type="entry name" value="Beta-prop_WDR35_TULP_N"/>
    <property type="match status" value="1"/>
</dbReference>
<keyword evidence="5" id="KW-0677">Repeat</keyword>
<keyword evidence="7" id="KW-0966">Cell projection</keyword>
<dbReference type="VEuPathDB" id="ToxoDB:LOC34618801"/>
<dbReference type="Proteomes" id="UP000095192">
    <property type="component" value="Unassembled WGS sequence"/>
</dbReference>
<dbReference type="InterPro" id="IPR001680">
    <property type="entry name" value="WD40_rpt"/>
</dbReference>
<comment type="caution">
    <text evidence="10">The sequence shown here is derived from an EMBL/GenBank/DDBJ whole genome shotgun (WGS) entry which is preliminary data.</text>
</comment>
<dbReference type="GO" id="GO:0061512">
    <property type="term" value="P:protein localization to cilium"/>
    <property type="evidence" value="ECO:0007669"/>
    <property type="project" value="TreeGrafter"/>
</dbReference>
<gene>
    <name evidence="10" type="ORF">cyc_01870</name>
</gene>
<dbReference type="InterPro" id="IPR015943">
    <property type="entry name" value="WD40/YVTN_repeat-like_dom_sf"/>
</dbReference>
<dbReference type="InterPro" id="IPR036322">
    <property type="entry name" value="WD40_repeat_dom_sf"/>
</dbReference>
<dbReference type="InterPro" id="IPR056159">
    <property type="entry name" value="Beta-prop_IFT121_TULP_N"/>
</dbReference>
<dbReference type="Gene3D" id="1.25.40.470">
    <property type="match status" value="1"/>
</dbReference>
<dbReference type="Gene3D" id="2.130.10.10">
    <property type="entry name" value="YVTN repeat-like/Quinoprotein amine dehydrogenase"/>
    <property type="match status" value="1"/>
</dbReference>
<feature type="domain" description="IFT121-like TPR repeats" evidence="9">
    <location>
        <begin position="1088"/>
        <end position="1182"/>
    </location>
</feature>
<keyword evidence="3" id="KW-0963">Cytoplasm</keyword>
<evidence type="ECO:0000256" key="2">
    <source>
        <dbReference type="ARBA" id="ARBA00004496"/>
    </source>
</evidence>
<sequence length="1204" mass="132228">MQIWLDRTLPCCSVRSVAWLGDWLFLGTDDGTLNTLRVTPRSSITATPTTGESNTFQRKLGEAHHIQCYSGHTAPVCYVCADAKGLVVTGDSYGYVGVWEEAGGQWQRHSYFSLEASGELVGLTCVSSADFAPQVHICALDDGRLLRGTSEGVVLWSRDVKKPCSCFCARPDGSGFALATHDGEILLYDSRGLLIQRRAPRAHDSTTERITALAWQPGSWSLQPLLVAYRSGHALLLQSAGDSQPYHIDTRLSSCVAAEWSPAGTYAALLGLPTSDVLPRIRSFSATPETTEKSIRQDSAVRTSLLQLIQASGEVVASLDLVSGEPRSLAWGFEGGMLAAAADLGLFLVSVRQDAVCCSFGDHALAIARPVIHQQLATEVSFTGEQGGCRCIRVFPGPRLLVSGERHCAVMAHATPVLPPRIFWDEESCSAWQHQLQHQEGPYRLLDENVFCEPGLQKPQQERKYDGFPVELCDIFGNTIETVVSPLGPRFAVLLSQWLVIAGSSQHLWLYRLDGKDDSKEAPLALLLDLDSLIEEPLFKKGKGEISTLSGREDCIVLGTTEGQLLRLRLSPTVPHVKLEASGLAPSGLLNLRLSAGCTAVAGSDQQGFLHILNAVVAHGPTGFGAKLCDTIEDALDYLWASDQDNMIAVLQGSRMILICTTHQEADQPYNMSLQANDKPPCGPMYLIELSNLCAKALCLSCFQQGQAAASEHDFLIRYDAEPLVQMRQLISLEQLRTDESGALVGLRRATALAARFNHPTLWKLIADAALLMEDVDAIEEALVLKQARRLGETGEGRPLLKALAGDILGAGVFYESLQKWDQAAYLFATFGMWEEASDTLRLTESSKGRGDQTVTNNVREALADAWKERRQWSRAIDLYRSLVPREGLFESYFFSEDYESLERTTSGLHEEEQQVLLRAAHLLAAIGKGSASAEAFLKAEMPELALNAALHSGEWTMAISLAREHCNNTKLQAISATYKAAVQHQQGVGGILHADETSISLGDPEAAEQGLDIFTSQLESSTWSPQRQRNMRVMAALLIRQSCSTNARTNEQYCLTYEIPSSTDRPYRATPSVALTGHFSPNLEEEKQWLGAAEYHLYLLCCLHHSERRFRAALCAAVRLWECCSQEVPRHVRAHLLFVSACKAKEWELSSQALHVLEMSSPASSRESQHLKTTSILLFAERHEGVPNYLSMVKLEEARLQAS</sequence>
<dbReference type="InterPro" id="IPR039857">
    <property type="entry name" value="Ift122/121"/>
</dbReference>
<dbReference type="GO" id="GO:0005737">
    <property type="term" value="C:cytoplasm"/>
    <property type="evidence" value="ECO:0007669"/>
    <property type="project" value="UniProtKB-SubCell"/>
</dbReference>
<dbReference type="SUPFAM" id="SSF50978">
    <property type="entry name" value="WD40 repeat-like"/>
    <property type="match status" value="1"/>
</dbReference>
<dbReference type="InterPro" id="IPR011044">
    <property type="entry name" value="Quino_amine_DH_bsu"/>
</dbReference>
<dbReference type="Pfam" id="PF25768">
    <property type="entry name" value="TPR_IFT121"/>
    <property type="match status" value="1"/>
</dbReference>
<keyword evidence="6" id="KW-0969">Cilium</keyword>
<dbReference type="GO" id="GO:0035721">
    <property type="term" value="P:intraciliary retrograde transport"/>
    <property type="evidence" value="ECO:0007669"/>
    <property type="project" value="TreeGrafter"/>
</dbReference>
<dbReference type="InParanoid" id="A0A1D3D3Q6"/>
<dbReference type="SUPFAM" id="SSF50969">
    <property type="entry name" value="YVTN repeat-like/Quinoprotein amine dehydrogenase"/>
    <property type="match status" value="1"/>
</dbReference>
<dbReference type="InterPro" id="IPR057979">
    <property type="entry name" value="TPR_IFT121"/>
</dbReference>
<evidence type="ECO:0000313" key="10">
    <source>
        <dbReference type="EMBL" id="OEH78086.1"/>
    </source>
</evidence>
<evidence type="ECO:0000256" key="3">
    <source>
        <dbReference type="ARBA" id="ARBA00022490"/>
    </source>
</evidence>
<name>A0A1D3D3Q6_9EIME</name>
<evidence type="ECO:0000256" key="5">
    <source>
        <dbReference type="ARBA" id="ARBA00022737"/>
    </source>
</evidence>
<dbReference type="EMBL" id="JROU02000857">
    <property type="protein sequence ID" value="OEH78086.1"/>
    <property type="molecule type" value="Genomic_DNA"/>
</dbReference>
<dbReference type="GO" id="GO:1905515">
    <property type="term" value="P:non-motile cilium assembly"/>
    <property type="evidence" value="ECO:0007669"/>
    <property type="project" value="TreeGrafter"/>
</dbReference>
<dbReference type="AlphaFoldDB" id="A0A1D3D3Q6"/>